<feature type="transmembrane region" description="Helical" evidence="1">
    <location>
        <begin position="54"/>
        <end position="76"/>
    </location>
</feature>
<dbReference type="EMBL" id="JABBPG010000002">
    <property type="protein sequence ID" value="NOU50019.1"/>
    <property type="molecule type" value="Genomic_DNA"/>
</dbReference>
<evidence type="ECO:0000259" key="2">
    <source>
        <dbReference type="Pfam" id="PF01757"/>
    </source>
</evidence>
<gene>
    <name evidence="3" type="ORF">HG263_05640</name>
</gene>
<evidence type="ECO:0000256" key="1">
    <source>
        <dbReference type="SAM" id="Phobius"/>
    </source>
</evidence>
<dbReference type="InterPro" id="IPR002656">
    <property type="entry name" value="Acyl_transf_3_dom"/>
</dbReference>
<feature type="transmembrane region" description="Helical" evidence="1">
    <location>
        <begin position="206"/>
        <end position="223"/>
    </location>
</feature>
<keyword evidence="3" id="KW-0808">Transferase</keyword>
<organism evidence="3 4">
    <name type="scientific">Pseudoalteromonas caenipelagi</name>
    <dbReference type="NCBI Taxonomy" id="2726988"/>
    <lineage>
        <taxon>Bacteria</taxon>
        <taxon>Pseudomonadati</taxon>
        <taxon>Pseudomonadota</taxon>
        <taxon>Gammaproteobacteria</taxon>
        <taxon>Alteromonadales</taxon>
        <taxon>Pseudoalteromonadaceae</taxon>
        <taxon>Pseudoalteromonas</taxon>
    </lineage>
</organism>
<keyword evidence="1" id="KW-1133">Transmembrane helix</keyword>
<dbReference type="Proteomes" id="UP000586305">
    <property type="component" value="Unassembled WGS sequence"/>
</dbReference>
<keyword evidence="3" id="KW-0012">Acyltransferase</keyword>
<comment type="caution">
    <text evidence="3">The sequence shown here is derived from an EMBL/GenBank/DDBJ whole genome shotgun (WGS) entry which is preliminary data.</text>
</comment>
<dbReference type="GO" id="GO:0016747">
    <property type="term" value="F:acyltransferase activity, transferring groups other than amino-acyl groups"/>
    <property type="evidence" value="ECO:0007669"/>
    <property type="project" value="InterPro"/>
</dbReference>
<evidence type="ECO:0000313" key="4">
    <source>
        <dbReference type="Proteomes" id="UP000586305"/>
    </source>
</evidence>
<feature type="transmembrane region" description="Helical" evidence="1">
    <location>
        <begin position="170"/>
        <end position="194"/>
    </location>
</feature>
<dbReference type="Pfam" id="PF01757">
    <property type="entry name" value="Acyl_transf_3"/>
    <property type="match status" value="1"/>
</dbReference>
<sequence length="381" mass="44240">MSNDTRYHFMDNLRAHALLLGIFYHAALAYSPFMHNLWFTSDAHPSYVFDLFSHWLHLFRMPVFFVIAGFFAHFLLNAKGSKAFLWHRTKRIALPFLIFLPLLTLAFVVALKWAASTVTNLPAIFSAFSHMKDPQLSSMHLWFLWNLFGFCLVFALLWQRKMILDYPFKLLSKPISIIVLLPFIISCSLYFQYVPFSSPDKLRIELWSYGFYGVFFLFGASLYTNLELLEKLKPYAKYLFIIGVVSYSVYVHRLPEPMSIEKVIHFIQLGEATAQGTEHLLTVLVQSVSVVSWSLLAIVLAYQFMAQTNALCRYISDASYWVYLIHFPVLMFVQIPLIDASVSVFVKYTISVLITLLICFLSYFLFVRHTFIGLFLNGKKY</sequence>
<evidence type="ECO:0000313" key="3">
    <source>
        <dbReference type="EMBL" id="NOU50019.1"/>
    </source>
</evidence>
<keyword evidence="4" id="KW-1185">Reference proteome</keyword>
<feature type="transmembrane region" description="Helical" evidence="1">
    <location>
        <begin position="283"/>
        <end position="306"/>
    </location>
</feature>
<proteinExistence type="predicted"/>
<dbReference type="PANTHER" id="PTHR36927">
    <property type="entry name" value="BLR4337 PROTEIN"/>
    <property type="match status" value="1"/>
</dbReference>
<accession>A0A849V8X2</accession>
<reference evidence="3 4" key="1">
    <citation type="submission" date="2020-04" db="EMBL/GenBank/DDBJ databases">
        <title>Pseudoalteromonas caenipelagi sp. nov., isolated from a tidal flat.</title>
        <authorList>
            <person name="Park S."/>
            <person name="Yoon J.-H."/>
        </authorList>
    </citation>
    <scope>NUCLEOTIDE SEQUENCE [LARGE SCALE GENOMIC DNA]</scope>
    <source>
        <strain evidence="3 4">JBTF-M23</strain>
    </source>
</reference>
<feature type="transmembrane region" description="Helical" evidence="1">
    <location>
        <begin position="139"/>
        <end position="158"/>
    </location>
</feature>
<feature type="transmembrane region" description="Helical" evidence="1">
    <location>
        <begin position="12"/>
        <end position="34"/>
    </location>
</feature>
<feature type="transmembrane region" description="Helical" evidence="1">
    <location>
        <begin position="235"/>
        <end position="252"/>
    </location>
</feature>
<feature type="transmembrane region" description="Helical" evidence="1">
    <location>
        <begin position="96"/>
        <end position="115"/>
    </location>
</feature>
<feature type="domain" description="Acyltransferase 3" evidence="2">
    <location>
        <begin position="8"/>
        <end position="363"/>
    </location>
</feature>
<dbReference type="InterPro" id="IPR050623">
    <property type="entry name" value="Glucan_succinyl_AcylTrfase"/>
</dbReference>
<dbReference type="AlphaFoldDB" id="A0A849V8X2"/>
<keyword evidence="1" id="KW-0812">Transmembrane</keyword>
<dbReference type="PANTHER" id="PTHR36927:SF1">
    <property type="entry name" value="MDO-LIKE PROTEIN"/>
    <property type="match status" value="1"/>
</dbReference>
<keyword evidence="1" id="KW-0472">Membrane</keyword>
<protein>
    <submittedName>
        <fullName evidence="3">Acyltransferase family protein</fullName>
    </submittedName>
</protein>
<name>A0A849V8X2_9GAMM</name>
<dbReference type="RefSeq" id="WP_171625100.1">
    <property type="nucleotide sequence ID" value="NZ_JABBPG010000002.1"/>
</dbReference>
<feature type="transmembrane region" description="Helical" evidence="1">
    <location>
        <begin position="318"/>
        <end position="338"/>
    </location>
</feature>
<feature type="transmembrane region" description="Helical" evidence="1">
    <location>
        <begin position="350"/>
        <end position="376"/>
    </location>
</feature>